<evidence type="ECO:0000313" key="3">
    <source>
        <dbReference type="Proteomes" id="UP000256301"/>
    </source>
</evidence>
<comment type="caution">
    <text evidence="2">The sequence shown here is derived from an EMBL/GenBank/DDBJ whole genome shotgun (WGS) entry which is preliminary data.</text>
</comment>
<gene>
    <name evidence="2" type="ORF">DWQ56_23265</name>
</gene>
<reference evidence="2 3" key="1">
    <citation type="submission" date="2017-08" db="EMBL/GenBank/DDBJ databases">
        <title>Functional genomic and metabolic studies of the symbiotic interactions of six Microcystis-dominated communities.</title>
        <authorList>
            <person name="Li Q."/>
            <person name="Lin F."/>
        </authorList>
    </citation>
    <scope>NUCLEOTIDE SEQUENCE [LARGE SCALE GENOMIC DNA]</scope>
    <source>
        <strain evidence="2">DA14</strain>
    </source>
</reference>
<evidence type="ECO:0000256" key="1">
    <source>
        <dbReference type="SAM" id="Phobius"/>
    </source>
</evidence>
<dbReference type="EMBL" id="QQWE01000010">
    <property type="protein sequence ID" value="REJ52658.1"/>
    <property type="molecule type" value="Genomic_DNA"/>
</dbReference>
<dbReference type="AlphaFoldDB" id="A0A3E0LZ41"/>
<dbReference type="Proteomes" id="UP000256301">
    <property type="component" value="Unassembled WGS sequence"/>
</dbReference>
<accession>A0A3E0LZ41</accession>
<protein>
    <submittedName>
        <fullName evidence="2">DUF4258 domain-containing protein</fullName>
    </submittedName>
</protein>
<proteinExistence type="predicted"/>
<name>A0A3E0LZ41_MICAE</name>
<keyword evidence="1" id="KW-1133">Transmembrane helix</keyword>
<sequence>MKEVRFSEHSRIKLNLLSARGIFITPEFILETVQFPDKIEISEDNKRIAQKKFNDNLVIRVVYREFSAFFLIITLYPGRISRYEQDTL</sequence>
<organism evidence="2 3">
    <name type="scientific">Microcystis aeruginosa DA14</name>
    <dbReference type="NCBI Taxonomy" id="1987506"/>
    <lineage>
        <taxon>Bacteria</taxon>
        <taxon>Bacillati</taxon>
        <taxon>Cyanobacteriota</taxon>
        <taxon>Cyanophyceae</taxon>
        <taxon>Oscillatoriophycideae</taxon>
        <taxon>Chroococcales</taxon>
        <taxon>Microcystaceae</taxon>
        <taxon>Microcystis</taxon>
    </lineage>
</organism>
<feature type="transmembrane region" description="Helical" evidence="1">
    <location>
        <begin position="57"/>
        <end position="76"/>
    </location>
</feature>
<keyword evidence="1" id="KW-0472">Membrane</keyword>
<evidence type="ECO:0000313" key="2">
    <source>
        <dbReference type="EMBL" id="REJ52658.1"/>
    </source>
</evidence>
<keyword evidence="1" id="KW-0812">Transmembrane</keyword>